<dbReference type="Gene3D" id="2.120.10.30">
    <property type="entry name" value="TolB, C-terminal domain"/>
    <property type="match status" value="1"/>
</dbReference>
<dbReference type="Proteomes" id="UP000683360">
    <property type="component" value="Unassembled WGS sequence"/>
</dbReference>
<comment type="caution">
    <text evidence="2">The sequence shown here is derived from an EMBL/GenBank/DDBJ whole genome shotgun (WGS) entry which is preliminary data.</text>
</comment>
<feature type="region of interest" description="Disordered" evidence="1">
    <location>
        <begin position="72"/>
        <end position="94"/>
    </location>
</feature>
<sequence>MPSKKSDKSPFCHRCEDAKVVHNARYKCLQCKEKLCSGCAQNHMILRLCTDFRIVDMRNGLTVDSVFSIEPDNDHTTEMERSKDVNKQKTTESPHRVVRTFGKPILQLTMRKSNKIEIPITQESRCSSKYSFPALKEDNNHTWRKAEILANIESSAKGDFNENGDFFPASSHDERKDRNSILKRSSSFKSDTPNSLWYIETQRSYSSAPQKKEVRFNTSKNTMNTISEEPKGILREYSNNFYLAMGKQKSKKISEPSKSSYLPVKKLKKNTSTGLSMVSQSSIVIEQQEIAGKISGVLFLNENYLVVIDRLNHKMKVFNARDRYRMVVDKKIPKGSWGVASPEDNIIAMTCRCKIIFYGLFETQTPRYEKPQDPYVQALEVEYRLRATCYGISFCESRDLFFVACNVFFSDPCIFIVDTKGYTQQIIRTIDDGISPSIPFTETLAVDSERGVMYIGDRMGKRLVCATYEGHHVWNVQLAGKPVSIACENENIHVCVDGRVISTIHKDGRLLKNSILLDLDGRRICYHEQSNQLVVLTKAFWGVSHFIQVYQL</sequence>
<name>A0A8S3SQ07_MYTED</name>
<evidence type="ECO:0000256" key="1">
    <source>
        <dbReference type="SAM" id="MobiDB-lite"/>
    </source>
</evidence>
<feature type="region of interest" description="Disordered" evidence="1">
    <location>
        <begin position="163"/>
        <end position="191"/>
    </location>
</feature>
<gene>
    <name evidence="2" type="ORF">MEDL_36079</name>
</gene>
<reference evidence="2" key="1">
    <citation type="submission" date="2021-03" db="EMBL/GenBank/DDBJ databases">
        <authorList>
            <person name="Bekaert M."/>
        </authorList>
    </citation>
    <scope>NUCLEOTIDE SEQUENCE</scope>
</reference>
<dbReference type="InterPro" id="IPR011042">
    <property type="entry name" value="6-blade_b-propeller_TolB-like"/>
</dbReference>
<accession>A0A8S3SQ07</accession>
<proteinExistence type="predicted"/>
<feature type="compositionally biased region" description="Basic and acidic residues" evidence="1">
    <location>
        <begin position="171"/>
        <end position="180"/>
    </location>
</feature>
<dbReference type="OrthoDB" id="6044862at2759"/>
<protein>
    <submittedName>
        <fullName evidence="2">Uncharacterized protein</fullName>
    </submittedName>
</protein>
<evidence type="ECO:0000313" key="2">
    <source>
        <dbReference type="EMBL" id="CAG2222891.1"/>
    </source>
</evidence>
<evidence type="ECO:0000313" key="3">
    <source>
        <dbReference type="Proteomes" id="UP000683360"/>
    </source>
</evidence>
<dbReference type="EMBL" id="CAJPWZ010001767">
    <property type="protein sequence ID" value="CAG2222891.1"/>
    <property type="molecule type" value="Genomic_DNA"/>
</dbReference>
<keyword evidence="3" id="KW-1185">Reference proteome</keyword>
<dbReference type="SUPFAM" id="SSF101898">
    <property type="entry name" value="NHL repeat"/>
    <property type="match status" value="1"/>
</dbReference>
<organism evidence="2 3">
    <name type="scientific">Mytilus edulis</name>
    <name type="common">Blue mussel</name>
    <dbReference type="NCBI Taxonomy" id="6550"/>
    <lineage>
        <taxon>Eukaryota</taxon>
        <taxon>Metazoa</taxon>
        <taxon>Spiralia</taxon>
        <taxon>Lophotrochozoa</taxon>
        <taxon>Mollusca</taxon>
        <taxon>Bivalvia</taxon>
        <taxon>Autobranchia</taxon>
        <taxon>Pteriomorphia</taxon>
        <taxon>Mytilida</taxon>
        <taxon>Mytiloidea</taxon>
        <taxon>Mytilidae</taxon>
        <taxon>Mytilinae</taxon>
        <taxon>Mytilus</taxon>
    </lineage>
</organism>
<feature type="compositionally biased region" description="Polar residues" evidence="1">
    <location>
        <begin position="182"/>
        <end position="191"/>
    </location>
</feature>
<dbReference type="AlphaFoldDB" id="A0A8S3SQ07"/>